<proteinExistence type="predicted"/>
<accession>A0AAW0FVH7</accession>
<protein>
    <submittedName>
        <fullName evidence="1">Uncharacterized protein</fullName>
    </submittedName>
</protein>
<dbReference type="Proteomes" id="UP001385951">
    <property type="component" value="Unassembled WGS sequence"/>
</dbReference>
<name>A0AAW0FVH7_9APHY</name>
<organism evidence="1 2">
    <name type="scientific">Cerrena zonata</name>
    <dbReference type="NCBI Taxonomy" id="2478898"/>
    <lineage>
        <taxon>Eukaryota</taxon>
        <taxon>Fungi</taxon>
        <taxon>Dikarya</taxon>
        <taxon>Basidiomycota</taxon>
        <taxon>Agaricomycotina</taxon>
        <taxon>Agaricomycetes</taxon>
        <taxon>Polyporales</taxon>
        <taxon>Cerrenaceae</taxon>
        <taxon>Cerrena</taxon>
    </lineage>
</organism>
<sequence>MEDAFAQADRLVELITSSVNQVKEVYRSSKQTLPVLDNPDETTAPMSSDFRTALRTLHGACSQLTSLLSPPAETVSLVCSRFIETLGQSNL</sequence>
<dbReference type="EMBL" id="JASBNA010000021">
    <property type="protein sequence ID" value="KAK7685215.1"/>
    <property type="molecule type" value="Genomic_DNA"/>
</dbReference>
<dbReference type="AlphaFoldDB" id="A0AAW0FVH7"/>
<evidence type="ECO:0000313" key="2">
    <source>
        <dbReference type="Proteomes" id="UP001385951"/>
    </source>
</evidence>
<evidence type="ECO:0000313" key="1">
    <source>
        <dbReference type="EMBL" id="KAK7685215.1"/>
    </source>
</evidence>
<gene>
    <name evidence="1" type="ORF">QCA50_011578</name>
</gene>
<keyword evidence="2" id="KW-1185">Reference proteome</keyword>
<comment type="caution">
    <text evidence="1">The sequence shown here is derived from an EMBL/GenBank/DDBJ whole genome shotgun (WGS) entry which is preliminary data.</text>
</comment>
<reference evidence="1 2" key="1">
    <citation type="submission" date="2022-09" db="EMBL/GenBank/DDBJ databases">
        <authorList>
            <person name="Palmer J.M."/>
        </authorList>
    </citation>
    <scope>NUCLEOTIDE SEQUENCE [LARGE SCALE GENOMIC DNA]</scope>
    <source>
        <strain evidence="1 2">DSM 7382</strain>
    </source>
</reference>